<dbReference type="Pfam" id="PF01019">
    <property type="entry name" value="G_glu_transpept"/>
    <property type="match status" value="1"/>
</dbReference>
<dbReference type="InterPro" id="IPR029055">
    <property type="entry name" value="Ntn_hydrolases_N"/>
</dbReference>
<protein>
    <submittedName>
        <fullName evidence="3">Gamma-glutamyltranspeptidase 1-like</fullName>
    </submittedName>
</protein>
<dbReference type="GO" id="GO:0006751">
    <property type="term" value="P:glutathione catabolic process"/>
    <property type="evidence" value="ECO:0007669"/>
    <property type="project" value="InterPro"/>
</dbReference>
<dbReference type="SUPFAM" id="SSF56235">
    <property type="entry name" value="N-terminal nucleophile aminohydrolases (Ntn hydrolases)"/>
    <property type="match status" value="1"/>
</dbReference>
<keyword evidence="1" id="KW-0325">Glycoprotein</keyword>
<dbReference type="Proteomes" id="UP000290572">
    <property type="component" value="Unassembled WGS sequence"/>
</dbReference>
<accession>A0A498LHD6</accession>
<dbReference type="Gene3D" id="1.10.246.130">
    <property type="match status" value="1"/>
</dbReference>
<feature type="chain" id="PRO_5019792246" evidence="2">
    <location>
        <begin position="20"/>
        <end position="201"/>
    </location>
</feature>
<dbReference type="GO" id="GO:0002682">
    <property type="term" value="P:regulation of immune system process"/>
    <property type="evidence" value="ECO:0007669"/>
    <property type="project" value="TreeGrafter"/>
</dbReference>
<dbReference type="PANTHER" id="PTHR11686">
    <property type="entry name" value="GAMMA GLUTAMYL TRANSPEPTIDASE"/>
    <property type="match status" value="1"/>
</dbReference>
<proteinExistence type="predicted"/>
<evidence type="ECO:0000256" key="2">
    <source>
        <dbReference type="SAM" id="SignalP"/>
    </source>
</evidence>
<evidence type="ECO:0000313" key="3">
    <source>
        <dbReference type="EMBL" id="RXN07728.1"/>
    </source>
</evidence>
<evidence type="ECO:0000313" key="4">
    <source>
        <dbReference type="Proteomes" id="UP000290572"/>
    </source>
</evidence>
<dbReference type="GO" id="GO:0036374">
    <property type="term" value="F:glutathione hydrolase activity"/>
    <property type="evidence" value="ECO:0007669"/>
    <property type="project" value="InterPro"/>
</dbReference>
<organism evidence="3 4">
    <name type="scientific">Labeo rohita</name>
    <name type="common">Indian major carp</name>
    <name type="synonym">Cyprinus rohita</name>
    <dbReference type="NCBI Taxonomy" id="84645"/>
    <lineage>
        <taxon>Eukaryota</taxon>
        <taxon>Metazoa</taxon>
        <taxon>Chordata</taxon>
        <taxon>Craniata</taxon>
        <taxon>Vertebrata</taxon>
        <taxon>Euteleostomi</taxon>
        <taxon>Actinopterygii</taxon>
        <taxon>Neopterygii</taxon>
        <taxon>Teleostei</taxon>
        <taxon>Ostariophysi</taxon>
        <taxon>Cypriniformes</taxon>
        <taxon>Cyprinidae</taxon>
        <taxon>Labeoninae</taxon>
        <taxon>Labeonini</taxon>
        <taxon>Labeo</taxon>
    </lineage>
</organism>
<dbReference type="PANTHER" id="PTHR11686:SF56">
    <property type="entry name" value="GLUTATHIONE HYDROLASE 1 PROENZYME-RELATED"/>
    <property type="match status" value="1"/>
</dbReference>
<reference evidence="3 4" key="1">
    <citation type="submission" date="2018-03" db="EMBL/GenBank/DDBJ databases">
        <title>Draft genome sequence of Rohu Carp (Labeo rohita).</title>
        <authorList>
            <person name="Das P."/>
            <person name="Kushwaha B."/>
            <person name="Joshi C.G."/>
            <person name="Kumar D."/>
            <person name="Nagpure N.S."/>
            <person name="Sahoo L."/>
            <person name="Das S.P."/>
            <person name="Bit A."/>
            <person name="Patnaik S."/>
            <person name="Meher P.K."/>
            <person name="Jayasankar P."/>
            <person name="Koringa P.G."/>
            <person name="Patel N.V."/>
            <person name="Hinsu A.T."/>
            <person name="Kumar R."/>
            <person name="Pandey M."/>
            <person name="Agarwal S."/>
            <person name="Srivastava S."/>
            <person name="Singh M."/>
            <person name="Iquebal M.A."/>
            <person name="Jaiswal S."/>
            <person name="Angadi U.B."/>
            <person name="Kumar N."/>
            <person name="Raza M."/>
            <person name="Shah T.M."/>
            <person name="Rai A."/>
            <person name="Jena J.K."/>
        </authorList>
    </citation>
    <scope>NUCLEOTIDE SEQUENCE [LARGE SCALE GENOMIC DNA]</scope>
    <source>
        <strain evidence="3">DASCIFA01</strain>
        <tissue evidence="3">Testis</tissue>
    </source>
</reference>
<dbReference type="InterPro" id="IPR000101">
    <property type="entry name" value="GGT_peptidase"/>
</dbReference>
<sequence length="201" mass="21710">MRYWILILISLALLALILALSLTLTKRPSENPSVTCKARAVEGRVATDASNCSDIGSDILKRNGSAVDAAIAALLCLSVIMPHSMGIGGGVVFTIYNASTGYSLSKSSVSTTENKTLTYHRMIEAFRLANAEKSELGDPRYENITEVTPSIFCTAATVASIPNEHFTICLAQESLYLYSLFSPNVLQSPVWVLFTKPTLTV</sequence>
<evidence type="ECO:0000256" key="1">
    <source>
        <dbReference type="ARBA" id="ARBA00023180"/>
    </source>
</evidence>
<comment type="caution">
    <text evidence="3">The sequence shown here is derived from an EMBL/GenBank/DDBJ whole genome shotgun (WGS) entry which is preliminary data.</text>
</comment>
<dbReference type="GO" id="GO:0050727">
    <property type="term" value="P:regulation of inflammatory response"/>
    <property type="evidence" value="ECO:0007669"/>
    <property type="project" value="TreeGrafter"/>
</dbReference>
<name>A0A498LHD6_LABRO</name>
<dbReference type="GO" id="GO:0031179">
    <property type="term" value="P:peptide modification"/>
    <property type="evidence" value="ECO:0007669"/>
    <property type="project" value="TreeGrafter"/>
</dbReference>
<gene>
    <name evidence="3" type="ORF">ROHU_035135</name>
</gene>
<dbReference type="GO" id="GO:0005886">
    <property type="term" value="C:plasma membrane"/>
    <property type="evidence" value="ECO:0007669"/>
    <property type="project" value="TreeGrafter"/>
</dbReference>
<dbReference type="STRING" id="84645.A0A498LHD6"/>
<feature type="signal peptide" evidence="2">
    <location>
        <begin position="1"/>
        <end position="19"/>
    </location>
</feature>
<dbReference type="EMBL" id="QBIY01013340">
    <property type="protein sequence ID" value="RXN07728.1"/>
    <property type="molecule type" value="Genomic_DNA"/>
</dbReference>
<keyword evidence="4" id="KW-1185">Reference proteome</keyword>
<dbReference type="AlphaFoldDB" id="A0A498LHD6"/>
<dbReference type="InterPro" id="IPR043138">
    <property type="entry name" value="GGT_lsub"/>
</dbReference>
<keyword evidence="2" id="KW-0732">Signal</keyword>